<keyword evidence="2 5" id="KW-0418">Kinase</keyword>
<comment type="miscellaneous">
    <text evidence="2">Reaction mechanism of ThiL seems to utilize a direct, inline transfer of the gamma-phosphate of ATP to TMP rather than a phosphorylated enzyme intermediate.</text>
</comment>
<dbReference type="NCBIfam" id="TIGR01379">
    <property type="entry name" value="thiL"/>
    <property type="match status" value="1"/>
</dbReference>
<feature type="binding site" evidence="2">
    <location>
        <position position="117"/>
    </location>
    <ligand>
        <name>ATP</name>
        <dbReference type="ChEBI" id="CHEBI:30616"/>
    </ligand>
</feature>
<dbReference type="InterPro" id="IPR016188">
    <property type="entry name" value="PurM-like_N"/>
</dbReference>
<dbReference type="PIRSF" id="PIRSF005303">
    <property type="entry name" value="Thiam_monoph_kin"/>
    <property type="match status" value="1"/>
</dbReference>
<dbReference type="InterPro" id="IPR036676">
    <property type="entry name" value="PurM-like_C_sf"/>
</dbReference>
<evidence type="ECO:0000313" key="5">
    <source>
        <dbReference type="EMBL" id="AXJ01909.1"/>
    </source>
</evidence>
<dbReference type="CDD" id="cd02194">
    <property type="entry name" value="ThiL"/>
    <property type="match status" value="1"/>
</dbReference>
<dbReference type="KEGG" id="cprv:CYPRO_2667"/>
<keyword evidence="2" id="KW-0067">ATP-binding</keyword>
<dbReference type="RefSeq" id="WP_114985053.1">
    <property type="nucleotide sequence ID" value="NZ_CP027806.1"/>
</dbReference>
<keyword evidence="2" id="KW-0808">Transferase</keyword>
<dbReference type="OrthoDB" id="9802811at2"/>
<feature type="binding site" evidence="2">
    <location>
        <position position="87"/>
    </location>
    <ligand>
        <name>Mg(2+)</name>
        <dbReference type="ChEBI" id="CHEBI:18420"/>
        <label>2</label>
    </ligand>
</feature>
<dbReference type="PANTHER" id="PTHR30270">
    <property type="entry name" value="THIAMINE-MONOPHOSPHATE KINASE"/>
    <property type="match status" value="1"/>
</dbReference>
<name>A0A345UN57_9BACT</name>
<comment type="catalytic activity">
    <reaction evidence="2">
        <text>thiamine phosphate + ATP = thiamine diphosphate + ADP</text>
        <dbReference type="Rhea" id="RHEA:15913"/>
        <dbReference type="ChEBI" id="CHEBI:30616"/>
        <dbReference type="ChEBI" id="CHEBI:37575"/>
        <dbReference type="ChEBI" id="CHEBI:58937"/>
        <dbReference type="ChEBI" id="CHEBI:456216"/>
        <dbReference type="EC" id="2.7.4.16"/>
    </reaction>
</comment>
<sequence>MSKTEQTFTPIEKIGRKGLIQKIAEKFDRHGEGMVYGIGDDAAVLGQLSGSHPLISTEIYSEGVDFDLTYTPWQHLGLKVVSMAVSDIIAMNGKPKFLFLNLSLTNKVSVEMVELFYSGVKHGCDLYGVQLAGGDLGAAHKASTVAVTVVGTADTPVYRSGAKAGDAICVTGDLGAASCGLMVLLREKRHFETSGQLVFEPDLTPFEYVVRKQLVPEARADCIDAMKIAGIVPTSMSDVSKSLVSTLVEMMESSKSGCRIYEAALPVHPETRQTADDLEKDIDTFVLYGGEDFELLFTLPEKDVKAFAEQFKDFVVIGKVEPQAHGIKMQTAEGHEMTLT</sequence>
<dbReference type="EMBL" id="CP027806">
    <property type="protein sequence ID" value="AXJ01909.1"/>
    <property type="molecule type" value="Genomic_DNA"/>
</dbReference>
<feature type="domain" description="PurM-like C-terminal" evidence="4">
    <location>
        <begin position="163"/>
        <end position="325"/>
    </location>
</feature>
<dbReference type="UniPathway" id="UPA00060">
    <property type="reaction ID" value="UER00142"/>
</dbReference>
<reference evidence="5 6" key="1">
    <citation type="submission" date="2018-03" db="EMBL/GenBank/DDBJ databases">
        <title>Phenotypic and genomic properties of Cyclonatronum proteinivorum gen. nov., sp. nov., a haloalkaliphilic bacteroidete from soda lakes possessing Na+-translocating rhodopsin.</title>
        <authorList>
            <person name="Toshchakov S.V."/>
            <person name="Korzhenkov A."/>
            <person name="Samarov N.I."/>
            <person name="Kublanov I.V."/>
            <person name="Muntyan M.S."/>
            <person name="Sorokin D.Y."/>
        </authorList>
    </citation>
    <scope>NUCLEOTIDE SEQUENCE [LARGE SCALE GENOMIC DNA]</scope>
    <source>
        <strain evidence="5 6">Omega</strain>
    </source>
</reference>
<dbReference type="Gene3D" id="3.90.650.10">
    <property type="entry name" value="PurM-like C-terminal domain"/>
    <property type="match status" value="1"/>
</dbReference>
<dbReference type="SUPFAM" id="SSF55326">
    <property type="entry name" value="PurM N-terminal domain-like"/>
    <property type="match status" value="1"/>
</dbReference>
<feature type="binding site" evidence="2">
    <location>
        <position position="240"/>
    </location>
    <ligand>
        <name>ATP</name>
        <dbReference type="ChEBI" id="CHEBI:30616"/>
    </ligand>
</feature>
<dbReference type="Pfam" id="PF00586">
    <property type="entry name" value="AIRS"/>
    <property type="match status" value="1"/>
</dbReference>
<feature type="binding site" evidence="2">
    <location>
        <begin position="134"/>
        <end position="135"/>
    </location>
    <ligand>
        <name>ATP</name>
        <dbReference type="ChEBI" id="CHEBI:30616"/>
    </ligand>
</feature>
<dbReference type="GO" id="GO:0000287">
    <property type="term" value="F:magnesium ion binding"/>
    <property type="evidence" value="ECO:0007669"/>
    <property type="project" value="UniProtKB-UniRule"/>
</dbReference>
<feature type="binding site" evidence="2">
    <location>
        <position position="87"/>
    </location>
    <ligand>
        <name>Mg(2+)</name>
        <dbReference type="ChEBI" id="CHEBI:18420"/>
        <label>4</label>
    </ligand>
</feature>
<feature type="binding site" evidence="2">
    <location>
        <position position="41"/>
    </location>
    <ligand>
        <name>Mg(2+)</name>
        <dbReference type="ChEBI" id="CHEBI:18420"/>
        <label>4</label>
    </ligand>
</feature>
<keyword evidence="2" id="KW-0547">Nucleotide-binding</keyword>
<feature type="binding site" evidence="2">
    <location>
        <position position="135"/>
    </location>
    <ligand>
        <name>Mg(2+)</name>
        <dbReference type="ChEBI" id="CHEBI:18420"/>
        <label>1</label>
    </ligand>
</feature>
<feature type="binding site" evidence="2">
    <location>
        <position position="238"/>
    </location>
    <ligand>
        <name>Mg(2+)</name>
        <dbReference type="ChEBI" id="CHEBI:18420"/>
        <label>3</label>
    </ligand>
</feature>
<dbReference type="SUPFAM" id="SSF56042">
    <property type="entry name" value="PurM C-terminal domain-like"/>
    <property type="match status" value="1"/>
</dbReference>
<feature type="binding site" evidence="2">
    <location>
        <position position="291"/>
    </location>
    <ligand>
        <name>substrate</name>
    </ligand>
</feature>
<comment type="function">
    <text evidence="2">Catalyzes the ATP-dependent phosphorylation of thiamine-monophosphate (TMP) to form thiamine-pyrophosphate (TPP), the active form of vitamin B1.</text>
</comment>
<evidence type="ECO:0000313" key="6">
    <source>
        <dbReference type="Proteomes" id="UP000254808"/>
    </source>
</evidence>
<evidence type="ECO:0000256" key="1">
    <source>
        <dbReference type="ARBA" id="ARBA00022977"/>
    </source>
</evidence>
<keyword evidence="2" id="KW-0460">Magnesium</keyword>
<comment type="caution">
    <text evidence="2">Lacks conserved residue(s) required for the propagation of feature annotation.</text>
</comment>
<dbReference type="InterPro" id="IPR036921">
    <property type="entry name" value="PurM-like_N_sf"/>
</dbReference>
<feature type="binding site" evidence="2">
    <location>
        <position position="57"/>
    </location>
    <ligand>
        <name>Mg(2+)</name>
        <dbReference type="ChEBI" id="CHEBI:18420"/>
        <label>1</label>
    </ligand>
</feature>
<evidence type="ECO:0000256" key="2">
    <source>
        <dbReference type="HAMAP-Rule" id="MF_02128"/>
    </source>
</evidence>
<dbReference type="GO" id="GO:0009229">
    <property type="term" value="P:thiamine diphosphate biosynthetic process"/>
    <property type="evidence" value="ECO:0007669"/>
    <property type="project" value="UniProtKB-UniRule"/>
</dbReference>
<comment type="pathway">
    <text evidence="2">Cofactor biosynthesis; thiamine diphosphate biosynthesis; thiamine diphosphate from thiamine phosphate: step 1/1.</text>
</comment>
<keyword evidence="6" id="KW-1185">Reference proteome</keyword>
<feature type="binding site" evidence="2">
    <location>
        <position position="56"/>
    </location>
    <ligand>
        <name>Mg(2+)</name>
        <dbReference type="ChEBI" id="CHEBI:18420"/>
        <label>4</label>
    </ligand>
</feature>
<dbReference type="InterPro" id="IPR006283">
    <property type="entry name" value="ThiL-like"/>
</dbReference>
<comment type="similarity">
    <text evidence="2">Belongs to the thiamine-monophosphate kinase family.</text>
</comment>
<dbReference type="EC" id="2.7.4.16" evidence="2"/>
<feature type="binding site" evidence="2">
    <location>
        <position position="87"/>
    </location>
    <ligand>
        <name>Mg(2+)</name>
        <dbReference type="ChEBI" id="CHEBI:18420"/>
        <label>3</label>
    </ligand>
</feature>
<accession>A0A345UN57</accession>
<dbReference type="Gene3D" id="3.30.1330.10">
    <property type="entry name" value="PurM-like, N-terminal domain"/>
    <property type="match status" value="1"/>
</dbReference>
<protein>
    <recommendedName>
        <fullName evidence="2">Thiamine-monophosphate kinase</fullName>
        <shortName evidence="2">TMP kinase</shortName>
        <shortName evidence="2">Thiamine-phosphate kinase</shortName>
        <ecNumber evidence="2">2.7.4.16</ecNumber>
    </recommendedName>
</protein>
<keyword evidence="1 2" id="KW-0784">Thiamine biosynthesis</keyword>
<evidence type="ECO:0000259" key="4">
    <source>
        <dbReference type="Pfam" id="PF02769"/>
    </source>
</evidence>
<dbReference type="AlphaFoldDB" id="A0A345UN57"/>
<dbReference type="Proteomes" id="UP000254808">
    <property type="component" value="Chromosome"/>
</dbReference>
<proteinExistence type="inferred from homology"/>
<keyword evidence="2" id="KW-0479">Metal-binding</keyword>
<dbReference type="HAMAP" id="MF_02128">
    <property type="entry name" value="TMP_kinase"/>
    <property type="match status" value="1"/>
</dbReference>
<feature type="binding site" evidence="2">
    <location>
        <position position="159"/>
    </location>
    <ligand>
        <name>ATP</name>
        <dbReference type="ChEBI" id="CHEBI:30616"/>
    </ligand>
</feature>
<dbReference type="GO" id="GO:0005524">
    <property type="term" value="F:ATP binding"/>
    <property type="evidence" value="ECO:0007669"/>
    <property type="project" value="UniProtKB-UniRule"/>
</dbReference>
<gene>
    <name evidence="2" type="primary">thiL</name>
    <name evidence="5" type="ORF">CYPRO_2667</name>
</gene>
<feature type="binding site" evidence="2">
    <location>
        <position position="41"/>
    </location>
    <ligand>
        <name>Mg(2+)</name>
        <dbReference type="ChEBI" id="CHEBI:18420"/>
        <label>3</label>
    </ligand>
</feature>
<feature type="binding site" evidence="2">
    <location>
        <position position="65"/>
    </location>
    <ligand>
        <name>substrate</name>
    </ligand>
</feature>
<feature type="domain" description="PurM-like N-terminal" evidence="3">
    <location>
        <begin position="39"/>
        <end position="152"/>
    </location>
</feature>
<evidence type="ECO:0000259" key="3">
    <source>
        <dbReference type="Pfam" id="PF00586"/>
    </source>
</evidence>
<organism evidence="5 6">
    <name type="scientific">Cyclonatronum proteinivorum</name>
    <dbReference type="NCBI Taxonomy" id="1457365"/>
    <lineage>
        <taxon>Bacteria</taxon>
        <taxon>Pseudomonadati</taxon>
        <taxon>Balneolota</taxon>
        <taxon>Balneolia</taxon>
        <taxon>Balneolales</taxon>
        <taxon>Cyclonatronaceae</taxon>
        <taxon>Cyclonatronum</taxon>
    </lineage>
</organism>
<dbReference type="GO" id="GO:0009030">
    <property type="term" value="F:thiamine-phosphate kinase activity"/>
    <property type="evidence" value="ECO:0007669"/>
    <property type="project" value="UniProtKB-UniRule"/>
</dbReference>
<dbReference type="PANTHER" id="PTHR30270:SF0">
    <property type="entry name" value="THIAMINE-MONOPHOSPHATE KINASE"/>
    <property type="match status" value="1"/>
</dbReference>
<dbReference type="GO" id="GO:0009228">
    <property type="term" value="P:thiamine biosynthetic process"/>
    <property type="evidence" value="ECO:0007669"/>
    <property type="project" value="UniProtKB-KW"/>
</dbReference>
<dbReference type="Pfam" id="PF02769">
    <property type="entry name" value="AIRS_C"/>
    <property type="match status" value="1"/>
</dbReference>
<dbReference type="InterPro" id="IPR010918">
    <property type="entry name" value="PurM-like_C_dom"/>
</dbReference>